<dbReference type="EMBL" id="OV696691">
    <property type="protein sequence ID" value="CAH1266846.1"/>
    <property type="molecule type" value="Genomic_DNA"/>
</dbReference>
<dbReference type="InterPro" id="IPR007110">
    <property type="entry name" value="Ig-like_dom"/>
</dbReference>
<feature type="compositionally biased region" description="Polar residues" evidence="12">
    <location>
        <begin position="998"/>
        <end position="1025"/>
    </location>
</feature>
<feature type="compositionally biased region" description="Polar residues" evidence="12">
    <location>
        <begin position="1104"/>
        <end position="1119"/>
    </location>
</feature>
<dbReference type="InterPro" id="IPR036116">
    <property type="entry name" value="FN3_sf"/>
</dbReference>
<dbReference type="InterPro" id="IPR013783">
    <property type="entry name" value="Ig-like_fold"/>
</dbReference>
<dbReference type="InterPro" id="IPR003529">
    <property type="entry name" value="Hematopoietin_rcpt_Gp130_CS"/>
</dbReference>
<evidence type="ECO:0000259" key="15">
    <source>
        <dbReference type="PROSITE" id="PS50835"/>
    </source>
</evidence>
<organism evidence="17 18">
    <name type="scientific">Branchiostoma lanceolatum</name>
    <name type="common">Common lancelet</name>
    <name type="synonym">Amphioxus lanceolatum</name>
    <dbReference type="NCBI Taxonomy" id="7740"/>
    <lineage>
        <taxon>Eukaryota</taxon>
        <taxon>Metazoa</taxon>
        <taxon>Chordata</taxon>
        <taxon>Cephalochordata</taxon>
        <taxon>Leptocardii</taxon>
        <taxon>Amphioxiformes</taxon>
        <taxon>Branchiostomatidae</taxon>
        <taxon>Branchiostoma</taxon>
    </lineage>
</organism>
<feature type="signal peptide" evidence="14">
    <location>
        <begin position="1"/>
        <end position="24"/>
    </location>
</feature>
<dbReference type="Proteomes" id="UP000838412">
    <property type="component" value="Chromosome 6"/>
</dbReference>
<evidence type="ECO:0000256" key="12">
    <source>
        <dbReference type="SAM" id="MobiDB-lite"/>
    </source>
</evidence>
<dbReference type="FunFam" id="2.60.40.10:FF:003367">
    <property type="entry name" value="Uncharacterized protein"/>
    <property type="match status" value="1"/>
</dbReference>
<dbReference type="PANTHER" id="PTHR46957:SF3">
    <property type="entry name" value="CYTOKINE RECEPTOR"/>
    <property type="match status" value="1"/>
</dbReference>
<reference evidence="17" key="1">
    <citation type="submission" date="2022-01" db="EMBL/GenBank/DDBJ databases">
        <authorList>
            <person name="Braso-Vives M."/>
        </authorList>
    </citation>
    <scope>NUCLEOTIDE SEQUENCE</scope>
</reference>
<keyword evidence="7 13" id="KW-0472">Membrane</keyword>
<keyword evidence="9" id="KW-0675">Receptor</keyword>
<evidence type="ECO:0000256" key="8">
    <source>
        <dbReference type="ARBA" id="ARBA00023157"/>
    </source>
</evidence>
<dbReference type="Pfam" id="PF00041">
    <property type="entry name" value="fn3"/>
    <property type="match status" value="4"/>
</dbReference>
<evidence type="ECO:0000256" key="6">
    <source>
        <dbReference type="ARBA" id="ARBA00022989"/>
    </source>
</evidence>
<evidence type="ECO:0000256" key="13">
    <source>
        <dbReference type="SAM" id="Phobius"/>
    </source>
</evidence>
<evidence type="ECO:0000259" key="16">
    <source>
        <dbReference type="PROSITE" id="PS50853"/>
    </source>
</evidence>
<accession>A0A8K0A2P2</accession>
<feature type="transmembrane region" description="Helical" evidence="13">
    <location>
        <begin position="886"/>
        <end position="909"/>
    </location>
</feature>
<dbReference type="PANTHER" id="PTHR46957">
    <property type="entry name" value="CYTOKINE RECEPTOR"/>
    <property type="match status" value="1"/>
</dbReference>
<evidence type="ECO:0000313" key="17">
    <source>
        <dbReference type="EMBL" id="CAH1266846.1"/>
    </source>
</evidence>
<dbReference type="Gene3D" id="2.60.40.10">
    <property type="entry name" value="Immunoglobulins"/>
    <property type="match status" value="8"/>
</dbReference>
<feature type="compositionally biased region" description="Basic and acidic residues" evidence="12">
    <location>
        <begin position="975"/>
        <end position="987"/>
    </location>
</feature>
<keyword evidence="6 13" id="KW-1133">Transmembrane helix</keyword>
<protein>
    <submittedName>
        <fullName evidence="17">IL6ST protein</fullName>
    </submittedName>
</protein>
<dbReference type="AlphaFoldDB" id="A0A8K0A2P2"/>
<dbReference type="InterPro" id="IPR003961">
    <property type="entry name" value="FN3_dom"/>
</dbReference>
<dbReference type="SUPFAM" id="SSF49265">
    <property type="entry name" value="Fibronectin type III"/>
    <property type="match status" value="4"/>
</dbReference>
<keyword evidence="3 13" id="KW-0812">Transmembrane</keyword>
<feature type="domain" description="Fibronectin type-III" evidence="16">
    <location>
        <begin position="688"/>
        <end position="770"/>
    </location>
</feature>
<dbReference type="FunFam" id="2.60.40.10:FF:001289">
    <property type="entry name" value="Oncostatin-M-specific receptor subunit beta"/>
    <property type="match status" value="1"/>
</dbReference>
<dbReference type="GO" id="GO:0004896">
    <property type="term" value="F:cytokine receptor activity"/>
    <property type="evidence" value="ECO:0007669"/>
    <property type="project" value="InterPro"/>
</dbReference>
<feature type="domain" description="Fibronectin type-III" evidence="16">
    <location>
        <begin position="582"/>
        <end position="683"/>
    </location>
</feature>
<evidence type="ECO:0000256" key="3">
    <source>
        <dbReference type="ARBA" id="ARBA00022692"/>
    </source>
</evidence>
<dbReference type="SUPFAM" id="SSF48726">
    <property type="entry name" value="Immunoglobulin"/>
    <property type="match status" value="1"/>
</dbReference>
<evidence type="ECO:0000256" key="7">
    <source>
        <dbReference type="ARBA" id="ARBA00023136"/>
    </source>
</evidence>
<feature type="domain" description="Fibronectin type-III" evidence="16">
    <location>
        <begin position="236"/>
        <end position="333"/>
    </location>
</feature>
<dbReference type="PROSITE" id="PS50835">
    <property type="entry name" value="IG_LIKE"/>
    <property type="match status" value="1"/>
</dbReference>
<dbReference type="PROSITE" id="PS01353">
    <property type="entry name" value="HEMATOPO_REC_L_F2"/>
    <property type="match status" value="1"/>
</dbReference>
<name>A0A8K0A2P2_BRALA</name>
<feature type="domain" description="Fibronectin type-III" evidence="16">
    <location>
        <begin position="472"/>
        <end position="580"/>
    </location>
</feature>
<feature type="domain" description="Fibronectin type-III" evidence="16">
    <location>
        <begin position="774"/>
        <end position="879"/>
    </location>
</feature>
<evidence type="ECO:0000256" key="9">
    <source>
        <dbReference type="ARBA" id="ARBA00023170"/>
    </source>
</evidence>
<keyword evidence="18" id="KW-1185">Reference proteome</keyword>
<keyword evidence="5" id="KW-0677">Repeat</keyword>
<dbReference type="OrthoDB" id="9987942at2759"/>
<dbReference type="InterPro" id="IPR050713">
    <property type="entry name" value="RTP_Phos/Ushers"/>
</dbReference>
<keyword evidence="11" id="KW-0393">Immunoglobulin domain</keyword>
<dbReference type="InterPro" id="IPR003599">
    <property type="entry name" value="Ig_sub"/>
</dbReference>
<keyword evidence="10" id="KW-0325">Glycoprotein</keyword>
<sequence length="1227" mass="134427">MSRSTQSWFPVLDCLLAMFVSIAAQSSGCSFHEDIHGRVQPVSPVALVRSTVILNCTIHPDVDGIAARGVFWRHNTETIPAEGYRVLSDTVSQLVIENVSSDSAGRYECFVPEPTSRDCGSLVGGVELEVGYAPEQPVLDSCVSDNLALFSCSWYKGRETLIQTKYSITYTNYDGQEDQVCPRLIQESASLSCDFGPGTSHVGNVHFRLNVTAENQLGRAESVIVVNPVNYVKPAPVRSLDVIGQGSTSVSLSWSNPEGLSHLPRVLGLLYQARYRSEWDRDTVQYVNLSQTTQGELTDLNPFTTYEICVRVHPVQLDSSSGDVIGTDGYWSDCPRQEVSVQTHKAAPVGSVPAWLHVTPSRDPGVRNVVVYWKELPARNQNGDIKNYTVSVTSRSEHGQISQVSYRTTVPDNKRHLNLSENVFKVQGSRSEMQLQLKSDTSYVIKINASNELGSSPDTSLLLPQDGEVPTVPSTIQVNVTSPTSVMLSWQQPAETHVQLTGYIVFWMAWKSENRLYTWGQPDWDRVADDQTLPKRIVEHEVSRGLEGRTRYRFGIVMVSSEGFGEAKLVDVYTEEMAPVGQVEDVSLTPAGRTSLQLTWEPLRLEWRRGILQGYQVQYCPLAAGTICAEGTTNTVNVTGEETASLLLQGLSPFTKYSATIAAVNREGLGPFTDASVQTTAEAAPKDPPTNITFSQVTARVLQLTWDLPTTPNGIIAYYMAEVNGEVHQLGDVNTVPVYGNTSYAVRLQACTSAGCGPFSPSHSVTTPIGAPEAPPPPTVSERRSSPSTVRLQLATPAHPNGLIDHYLVSYALKDSKDRTQPHVRRVEGASEAVLEVDCAGNKAVMYEFWVQAVNRDEEGELLTGEPSERLERQMCLVPVMRVDGVPVAIVIPVVAGIISIILVSFLVWKNRHRVKRKLFPKVPGPVLFLEEDGPYSALYVVTATNKHEPEICDDISDFLGKDGEVSLLTGDQDSLNKKEDTNEARRSAPKTPLGSMSYVSRQEDSSPPSGNGISQTPQPHSPTDSVDMMSLWDAEKTPCHQGDTIRVVPEGDEDCYCVTGALLDKTPPECNASYVTNLPSPTPNYVTVDAKQDVDFYCVTGTLRDSTSPGPTKQQVSPPSDMPYITKVPSTPPSGSSRDSKPDREEHFGYQARQSVESLCEEKQPLVSNQEGGEGHCFGDQGHCPDGHKILKVDHDGYVKQSLPDGTYVTDMPDNVSPTFGPYTPH</sequence>
<dbReference type="PROSITE" id="PS50853">
    <property type="entry name" value="FN3"/>
    <property type="match status" value="5"/>
</dbReference>
<feature type="region of interest" description="Disordered" evidence="12">
    <location>
        <begin position="1103"/>
        <end position="1147"/>
    </location>
</feature>
<feature type="region of interest" description="Disordered" evidence="12">
    <location>
        <begin position="762"/>
        <end position="788"/>
    </location>
</feature>
<keyword evidence="8" id="KW-1015">Disulfide bond</keyword>
<evidence type="ECO:0000256" key="14">
    <source>
        <dbReference type="SAM" id="SignalP"/>
    </source>
</evidence>
<keyword evidence="4 14" id="KW-0732">Signal</keyword>
<feature type="domain" description="Ig-like" evidence="15">
    <location>
        <begin position="50"/>
        <end position="111"/>
    </location>
</feature>
<evidence type="ECO:0000256" key="2">
    <source>
        <dbReference type="ARBA" id="ARBA00008921"/>
    </source>
</evidence>
<feature type="region of interest" description="Disordered" evidence="12">
    <location>
        <begin position="970"/>
        <end position="1027"/>
    </location>
</feature>
<evidence type="ECO:0000256" key="1">
    <source>
        <dbReference type="ARBA" id="ARBA00004479"/>
    </source>
</evidence>
<dbReference type="SMART" id="SM00409">
    <property type="entry name" value="IG"/>
    <property type="match status" value="1"/>
</dbReference>
<evidence type="ECO:0000256" key="4">
    <source>
        <dbReference type="ARBA" id="ARBA00022729"/>
    </source>
</evidence>
<evidence type="ECO:0000256" key="10">
    <source>
        <dbReference type="ARBA" id="ARBA00023180"/>
    </source>
</evidence>
<comment type="similarity">
    <text evidence="2">Belongs to the type I cytokine receptor family. Type 2 subfamily.</text>
</comment>
<evidence type="ECO:0000256" key="11">
    <source>
        <dbReference type="ARBA" id="ARBA00023319"/>
    </source>
</evidence>
<gene>
    <name evidence="17" type="primary">IL6ST</name>
    <name evidence="17" type="ORF">BLAG_LOCUS20363</name>
</gene>
<dbReference type="SMART" id="SM00060">
    <property type="entry name" value="FN3"/>
    <property type="match status" value="6"/>
</dbReference>
<comment type="subcellular location">
    <subcellularLocation>
        <location evidence="1">Membrane</location>
        <topology evidence="1">Single-pass type I membrane protein</topology>
    </subcellularLocation>
</comment>
<evidence type="ECO:0000256" key="5">
    <source>
        <dbReference type="ARBA" id="ARBA00022737"/>
    </source>
</evidence>
<dbReference type="GO" id="GO:0016020">
    <property type="term" value="C:membrane"/>
    <property type="evidence" value="ECO:0007669"/>
    <property type="project" value="UniProtKB-SubCell"/>
</dbReference>
<feature type="region of interest" description="Disordered" evidence="12">
    <location>
        <begin position="1205"/>
        <end position="1227"/>
    </location>
</feature>
<feature type="chain" id="PRO_5035427095" evidence="14">
    <location>
        <begin position="25"/>
        <end position="1227"/>
    </location>
</feature>
<dbReference type="InterPro" id="IPR036179">
    <property type="entry name" value="Ig-like_dom_sf"/>
</dbReference>
<dbReference type="CDD" id="cd00063">
    <property type="entry name" value="FN3"/>
    <property type="match status" value="5"/>
</dbReference>
<evidence type="ECO:0000313" key="18">
    <source>
        <dbReference type="Proteomes" id="UP000838412"/>
    </source>
</evidence>
<proteinExistence type="inferred from homology"/>